<name>A0A222EQI0_9MOLU</name>
<dbReference type="RefSeq" id="WP_094049322.1">
    <property type="nucleotide sequence ID" value="NZ_CP022535.1"/>
</dbReference>
<dbReference type="KEGG" id="scou:SCORR_v1c07410"/>
<dbReference type="HAMAP" id="MF_01400">
    <property type="entry name" value="MsrB"/>
    <property type="match status" value="1"/>
</dbReference>
<dbReference type="EC" id="1.8.4.12" evidence="3"/>
<dbReference type="InterPro" id="IPR028427">
    <property type="entry name" value="Met_Sox_Rdtase_MsrB"/>
</dbReference>
<dbReference type="SUPFAM" id="SSF51316">
    <property type="entry name" value="Mss4-like"/>
    <property type="match status" value="1"/>
</dbReference>
<protein>
    <recommendedName>
        <fullName evidence="3">Peptide methionine sulfoxide reductase MsrB</fullName>
        <ecNumber evidence="3">1.8.4.12</ecNumber>
    </recommendedName>
    <alternativeName>
        <fullName evidence="3">Peptide-methionine (R)-S-oxide reductase</fullName>
    </alternativeName>
</protein>
<evidence type="ECO:0000313" key="5">
    <source>
        <dbReference type="EMBL" id="ASP28513.1"/>
    </source>
</evidence>
<feature type="active site" description="Nucleophile" evidence="3">
    <location>
        <position position="118"/>
    </location>
</feature>
<evidence type="ECO:0000313" key="6">
    <source>
        <dbReference type="Proteomes" id="UP000203229"/>
    </source>
</evidence>
<dbReference type="Gene3D" id="2.170.150.20">
    <property type="entry name" value="Peptide methionine sulfoxide reductase"/>
    <property type="match status" value="1"/>
</dbReference>
<dbReference type="GO" id="GO:0006979">
    <property type="term" value="P:response to oxidative stress"/>
    <property type="evidence" value="ECO:0007669"/>
    <property type="project" value="InterPro"/>
</dbReference>
<keyword evidence="1 3" id="KW-0560">Oxidoreductase</keyword>
<evidence type="ECO:0000259" key="4">
    <source>
        <dbReference type="PROSITE" id="PS51790"/>
    </source>
</evidence>
<comment type="similarity">
    <text evidence="3">Belongs to the MsrB Met sulfoxide reductase family.</text>
</comment>
<dbReference type="PANTHER" id="PTHR10173">
    <property type="entry name" value="METHIONINE SULFOXIDE REDUCTASE"/>
    <property type="match status" value="1"/>
</dbReference>
<gene>
    <name evidence="3 5" type="primary">msrB</name>
    <name evidence="5" type="ORF">SCORR_v1c07410</name>
</gene>
<sequence>MSNFKENKKIDQLTDIEYQVTMKNSTEPPFDNKYWNEYRKGIYVDILTGEPLFFSSDKYDSGCGWPSFTKPIEKKLIKEKADFSHNMHRVEVRTKNSDIHLGHVFTDGPLEEGGLRYCINSASLEFIPLEEMEEKGYSDYTLMIK</sequence>
<dbReference type="InterPro" id="IPR011057">
    <property type="entry name" value="Mss4-like_sf"/>
</dbReference>
<accession>A0A222EQI0</accession>
<dbReference type="PROSITE" id="PS51790">
    <property type="entry name" value="MSRB"/>
    <property type="match status" value="1"/>
</dbReference>
<dbReference type="Pfam" id="PF01641">
    <property type="entry name" value="SelR"/>
    <property type="match status" value="1"/>
</dbReference>
<dbReference type="OrthoDB" id="4174719at2"/>
<dbReference type="EMBL" id="CP022535">
    <property type="protein sequence ID" value="ASP28513.1"/>
    <property type="molecule type" value="Genomic_DNA"/>
</dbReference>
<evidence type="ECO:0000256" key="2">
    <source>
        <dbReference type="ARBA" id="ARBA00048488"/>
    </source>
</evidence>
<comment type="caution">
    <text evidence="3">Lacks conserved residue(s) required for the propagation of feature annotation.</text>
</comment>
<dbReference type="GO" id="GO:0005737">
    <property type="term" value="C:cytoplasm"/>
    <property type="evidence" value="ECO:0007669"/>
    <property type="project" value="TreeGrafter"/>
</dbReference>
<dbReference type="PANTHER" id="PTHR10173:SF59">
    <property type="entry name" value="PEPTIDE METHIONINE SULFOXIDE REDUCTASE MSRA_MSRB"/>
    <property type="match status" value="1"/>
</dbReference>
<comment type="catalytic activity">
    <reaction evidence="2 3">
        <text>L-methionyl-[protein] + [thioredoxin]-disulfide + H2O = L-methionyl-(R)-S-oxide-[protein] + [thioredoxin]-dithiol</text>
        <dbReference type="Rhea" id="RHEA:24164"/>
        <dbReference type="Rhea" id="RHEA-COMP:10698"/>
        <dbReference type="Rhea" id="RHEA-COMP:10700"/>
        <dbReference type="Rhea" id="RHEA-COMP:12313"/>
        <dbReference type="Rhea" id="RHEA-COMP:12314"/>
        <dbReference type="ChEBI" id="CHEBI:15377"/>
        <dbReference type="ChEBI" id="CHEBI:16044"/>
        <dbReference type="ChEBI" id="CHEBI:29950"/>
        <dbReference type="ChEBI" id="CHEBI:45764"/>
        <dbReference type="ChEBI" id="CHEBI:50058"/>
        <dbReference type="EC" id="1.8.4.12"/>
    </reaction>
</comment>
<proteinExistence type="inferred from homology"/>
<organism evidence="5 6">
    <name type="scientific">Spiroplasma corruscae</name>
    <dbReference type="NCBI Taxonomy" id="216934"/>
    <lineage>
        <taxon>Bacteria</taxon>
        <taxon>Bacillati</taxon>
        <taxon>Mycoplasmatota</taxon>
        <taxon>Mollicutes</taxon>
        <taxon>Entomoplasmatales</taxon>
        <taxon>Spiroplasmataceae</taxon>
        <taxon>Spiroplasma</taxon>
    </lineage>
</organism>
<keyword evidence="6" id="KW-1185">Reference proteome</keyword>
<evidence type="ECO:0000256" key="1">
    <source>
        <dbReference type="ARBA" id="ARBA00023002"/>
    </source>
</evidence>
<dbReference type="AlphaFoldDB" id="A0A222EQI0"/>
<evidence type="ECO:0000256" key="3">
    <source>
        <dbReference type="HAMAP-Rule" id="MF_01400"/>
    </source>
</evidence>
<dbReference type="GO" id="GO:0030091">
    <property type="term" value="P:protein repair"/>
    <property type="evidence" value="ECO:0007669"/>
    <property type="project" value="InterPro"/>
</dbReference>
<dbReference type="FunFam" id="2.170.150.20:FF:000003">
    <property type="entry name" value="Peptide methionine sulfoxide reductase MsrB"/>
    <property type="match status" value="1"/>
</dbReference>
<dbReference type="InterPro" id="IPR002579">
    <property type="entry name" value="Met_Sox_Rdtase_MsrB_dom"/>
</dbReference>
<dbReference type="GO" id="GO:0033743">
    <property type="term" value="F:peptide-methionine (R)-S-oxide reductase activity"/>
    <property type="evidence" value="ECO:0007669"/>
    <property type="project" value="UniProtKB-UniRule"/>
</dbReference>
<dbReference type="Proteomes" id="UP000203229">
    <property type="component" value="Chromosome"/>
</dbReference>
<reference evidence="5 6" key="1">
    <citation type="submission" date="2017-07" db="EMBL/GenBank/DDBJ databases">
        <title>Complete genome sequence of Spiroplasma corruscae EC-1 (DSM 19793).</title>
        <authorList>
            <person name="Tsai Y.-M."/>
            <person name="Lo W.-S."/>
            <person name="Kuo C.-H."/>
        </authorList>
    </citation>
    <scope>NUCLEOTIDE SEQUENCE [LARGE SCALE GENOMIC DNA]</scope>
    <source>
        <strain evidence="5 6">EC-1</strain>
    </source>
</reference>
<feature type="domain" description="MsrB" evidence="4">
    <location>
        <begin position="6"/>
        <end position="129"/>
    </location>
</feature>
<dbReference type="NCBIfam" id="TIGR00357">
    <property type="entry name" value="peptide-methionine (R)-S-oxide reductase MsrB"/>
    <property type="match status" value="1"/>
</dbReference>